<proteinExistence type="predicted"/>
<reference evidence="2" key="2">
    <citation type="journal article" date="2023" name="IMA Fungus">
        <title>Comparative genomic study of the Penicillium genus elucidates a diverse pangenome and 15 lateral gene transfer events.</title>
        <authorList>
            <person name="Petersen C."/>
            <person name="Sorensen T."/>
            <person name="Nielsen M.R."/>
            <person name="Sondergaard T.E."/>
            <person name="Sorensen J.L."/>
            <person name="Fitzpatrick D.A."/>
            <person name="Frisvad J.C."/>
            <person name="Nielsen K.L."/>
        </authorList>
    </citation>
    <scope>NUCLEOTIDE SEQUENCE</scope>
    <source>
        <strain evidence="2">IBT 29677</strain>
    </source>
</reference>
<reference evidence="2" key="1">
    <citation type="submission" date="2022-12" db="EMBL/GenBank/DDBJ databases">
        <authorList>
            <person name="Petersen C."/>
        </authorList>
    </citation>
    <scope>NUCLEOTIDE SEQUENCE</scope>
    <source>
        <strain evidence="2">IBT 29677</strain>
    </source>
</reference>
<dbReference type="RefSeq" id="XP_056492771.1">
    <property type="nucleotide sequence ID" value="XM_056626976.1"/>
</dbReference>
<dbReference type="Proteomes" id="UP001147747">
    <property type="component" value="Unassembled WGS sequence"/>
</dbReference>
<comment type="caution">
    <text evidence="2">The sequence shown here is derived from an EMBL/GenBank/DDBJ whole genome shotgun (WGS) entry which is preliminary data.</text>
</comment>
<dbReference type="AlphaFoldDB" id="A0A9W9W8M9"/>
<protein>
    <submittedName>
        <fullName evidence="2">Uncharacterized protein</fullName>
    </submittedName>
</protein>
<evidence type="ECO:0000313" key="3">
    <source>
        <dbReference type="Proteomes" id="UP001147747"/>
    </source>
</evidence>
<dbReference type="GeneID" id="81365956"/>
<keyword evidence="3" id="KW-1185">Reference proteome</keyword>
<name>A0A9W9W8M9_9EURO</name>
<accession>A0A9W9W8M9</accession>
<organism evidence="2 3">
    <name type="scientific">Penicillium cosmopolitanum</name>
    <dbReference type="NCBI Taxonomy" id="1131564"/>
    <lineage>
        <taxon>Eukaryota</taxon>
        <taxon>Fungi</taxon>
        <taxon>Dikarya</taxon>
        <taxon>Ascomycota</taxon>
        <taxon>Pezizomycotina</taxon>
        <taxon>Eurotiomycetes</taxon>
        <taxon>Eurotiomycetidae</taxon>
        <taxon>Eurotiales</taxon>
        <taxon>Aspergillaceae</taxon>
        <taxon>Penicillium</taxon>
    </lineage>
</organism>
<evidence type="ECO:0000256" key="1">
    <source>
        <dbReference type="SAM" id="MobiDB-lite"/>
    </source>
</evidence>
<feature type="region of interest" description="Disordered" evidence="1">
    <location>
        <begin position="19"/>
        <end position="60"/>
    </location>
</feature>
<sequence length="60" mass="6182">MAVELRKFILRPVLRISGTQNANAGEGGGGAARNSGETASVDESHVHPPTVAKANNIPNC</sequence>
<evidence type="ECO:0000313" key="2">
    <source>
        <dbReference type="EMBL" id="KAJ5408456.1"/>
    </source>
</evidence>
<gene>
    <name evidence="2" type="ORF">N7509_002339</name>
</gene>
<dbReference type="EMBL" id="JAPZBU010000004">
    <property type="protein sequence ID" value="KAJ5408456.1"/>
    <property type="molecule type" value="Genomic_DNA"/>
</dbReference>